<evidence type="ECO:0000313" key="1">
    <source>
        <dbReference type="EMBL" id="KUM46155.1"/>
    </source>
</evidence>
<dbReference type="AlphaFoldDB" id="A0A101LVL8"/>
<name>A0A101LVL8_PICGL</name>
<protein>
    <submittedName>
        <fullName evidence="1">Uncharacterized protein</fullName>
    </submittedName>
</protein>
<sequence>MNNDHQEELLDLVLSLHCAWAEASCYAASSIGVLDHWY</sequence>
<reference evidence="1" key="1">
    <citation type="journal article" date="2015" name="Genome Biol. Evol.">
        <title>Organellar Genomes of White Spruce (Picea glauca): Assembly and Annotation.</title>
        <authorList>
            <person name="Jackman S.D."/>
            <person name="Warren R.L."/>
            <person name="Gibb E.A."/>
            <person name="Vandervalk B.P."/>
            <person name="Mohamadi H."/>
            <person name="Chu J."/>
            <person name="Raymond A."/>
            <person name="Pleasance S."/>
            <person name="Coope R."/>
            <person name="Wildung M.R."/>
            <person name="Ritland C.E."/>
            <person name="Bousquet J."/>
            <person name="Jones S.J."/>
            <person name="Bohlmann J."/>
            <person name="Birol I."/>
        </authorList>
    </citation>
    <scope>NUCLEOTIDE SEQUENCE [LARGE SCALE GENOMIC DNA]</scope>
    <source>
        <tissue evidence="1">Flushing bud</tissue>
    </source>
</reference>
<dbReference type="EMBL" id="LKAM01000013">
    <property type="protein sequence ID" value="KUM46155.1"/>
    <property type="molecule type" value="Genomic_DNA"/>
</dbReference>
<proteinExistence type="predicted"/>
<geneLocation type="mitochondrion" evidence="1"/>
<accession>A0A101LVL8</accession>
<gene>
    <name evidence="1" type="ORF">ABT39_MTgene1961</name>
</gene>
<organism evidence="1">
    <name type="scientific">Picea glauca</name>
    <name type="common">White spruce</name>
    <name type="synonym">Pinus glauca</name>
    <dbReference type="NCBI Taxonomy" id="3330"/>
    <lineage>
        <taxon>Eukaryota</taxon>
        <taxon>Viridiplantae</taxon>
        <taxon>Streptophyta</taxon>
        <taxon>Embryophyta</taxon>
        <taxon>Tracheophyta</taxon>
        <taxon>Spermatophyta</taxon>
        <taxon>Pinopsida</taxon>
        <taxon>Pinidae</taxon>
        <taxon>Conifers I</taxon>
        <taxon>Pinales</taxon>
        <taxon>Pinaceae</taxon>
        <taxon>Picea</taxon>
    </lineage>
</organism>
<keyword evidence="1" id="KW-0496">Mitochondrion</keyword>
<comment type="caution">
    <text evidence="1">The sequence shown here is derived from an EMBL/GenBank/DDBJ whole genome shotgun (WGS) entry which is preliminary data.</text>
</comment>